<proteinExistence type="predicted"/>
<dbReference type="SUPFAM" id="SSF49785">
    <property type="entry name" value="Galactose-binding domain-like"/>
    <property type="match status" value="1"/>
</dbReference>
<dbReference type="InterPro" id="IPR000421">
    <property type="entry name" value="FA58C"/>
</dbReference>
<dbReference type="Gene3D" id="2.60.120.200">
    <property type="match status" value="1"/>
</dbReference>
<dbReference type="SUPFAM" id="SSF49899">
    <property type="entry name" value="Concanavalin A-like lectins/glucanases"/>
    <property type="match status" value="1"/>
</dbReference>
<dbReference type="EMBL" id="JAFFZE010000012">
    <property type="protein sequence ID" value="MCT2584446.1"/>
    <property type="molecule type" value="Genomic_DNA"/>
</dbReference>
<sequence length="390" mass="41934">MNRVRLAAAALVPAVAVLGVGGIAHAEESLTVDAVSASGDDGNVPENTLDDDLGTRWSDEGDGVWIRYDLGSAVSVGSVAVAWHEGDERETTFAVQTSTDGDSWDTAVSRRTTGGETREQETYDFADRDARYLRVVGYGNTNNDWTSITEVDIFGADGGGDDPGPDPGDCEYPADVLDLTGWKVTLPTGDDEDPEEITQPDLATFAVDPWFTPTEACDGVQFRSAVNGVTTGGSSYPRSELREMTADGSDETAWSSNDGTHTMVIRQAITDVPNDKPDVVAGQIHGGDDDVSVFRLEGSNLYVTDGDTSDHHLITEDYELGTVFEAKFVVRDGEIEAYYNGELETTLEADFDSGYFKAGAYTQANCDRSDPCSDSNYGQVIIHDIEVTHS</sequence>
<feature type="chain" id="PRO_5045681379" evidence="2">
    <location>
        <begin position="27"/>
        <end position="390"/>
    </location>
</feature>
<dbReference type="PROSITE" id="PS50022">
    <property type="entry name" value="FA58C_3"/>
    <property type="match status" value="1"/>
</dbReference>
<dbReference type="Pfam" id="PF08787">
    <property type="entry name" value="Alginate_lyase2"/>
    <property type="match status" value="1"/>
</dbReference>
<dbReference type="Pfam" id="PF00754">
    <property type="entry name" value="F5_F8_type_C"/>
    <property type="match status" value="1"/>
</dbReference>
<feature type="domain" description="F5/8 type C" evidence="3">
    <location>
        <begin position="12"/>
        <end position="156"/>
    </location>
</feature>
<organism evidence="4 5">
    <name type="scientific">Actinophytocola gossypii</name>
    <dbReference type="NCBI Taxonomy" id="2812003"/>
    <lineage>
        <taxon>Bacteria</taxon>
        <taxon>Bacillati</taxon>
        <taxon>Actinomycetota</taxon>
        <taxon>Actinomycetes</taxon>
        <taxon>Pseudonocardiales</taxon>
        <taxon>Pseudonocardiaceae</taxon>
    </lineage>
</organism>
<dbReference type="InterPro" id="IPR014895">
    <property type="entry name" value="Alginate_lyase_2"/>
</dbReference>
<dbReference type="InterPro" id="IPR013320">
    <property type="entry name" value="ConA-like_dom_sf"/>
</dbReference>
<feature type="region of interest" description="Disordered" evidence="1">
    <location>
        <begin position="95"/>
        <end position="119"/>
    </location>
</feature>
<dbReference type="GO" id="GO:0016829">
    <property type="term" value="F:lyase activity"/>
    <property type="evidence" value="ECO:0007669"/>
    <property type="project" value="UniProtKB-KW"/>
</dbReference>
<accession>A0ABT2J9I6</accession>
<evidence type="ECO:0000256" key="1">
    <source>
        <dbReference type="SAM" id="MobiDB-lite"/>
    </source>
</evidence>
<name>A0ABT2J9I6_9PSEU</name>
<dbReference type="RefSeq" id="WP_260191847.1">
    <property type="nucleotide sequence ID" value="NZ_JAFFZE010000012.1"/>
</dbReference>
<keyword evidence="4" id="KW-0456">Lyase</keyword>
<gene>
    <name evidence="4" type="ORF">JT362_15070</name>
</gene>
<protein>
    <submittedName>
        <fullName evidence="4">Polysaccharide lyase family 7 protein</fullName>
    </submittedName>
</protein>
<evidence type="ECO:0000259" key="3">
    <source>
        <dbReference type="PROSITE" id="PS50022"/>
    </source>
</evidence>
<feature type="signal peptide" evidence="2">
    <location>
        <begin position="1"/>
        <end position="26"/>
    </location>
</feature>
<dbReference type="InterPro" id="IPR008979">
    <property type="entry name" value="Galactose-bd-like_sf"/>
</dbReference>
<dbReference type="Gene3D" id="2.60.120.260">
    <property type="entry name" value="Galactose-binding domain-like"/>
    <property type="match status" value="1"/>
</dbReference>
<reference evidence="4 5" key="1">
    <citation type="submission" date="2021-02" db="EMBL/GenBank/DDBJ databases">
        <title>Actinophytocola xerophila sp. nov., isolated from soil of cotton cropping field.</title>
        <authorList>
            <person name="Huang R."/>
            <person name="Chen X."/>
            <person name="Ge X."/>
            <person name="Liu W."/>
        </authorList>
    </citation>
    <scope>NUCLEOTIDE SEQUENCE [LARGE SCALE GENOMIC DNA]</scope>
    <source>
        <strain evidence="4 5">S1-96</strain>
    </source>
</reference>
<comment type="caution">
    <text evidence="4">The sequence shown here is derived from an EMBL/GenBank/DDBJ whole genome shotgun (WGS) entry which is preliminary data.</text>
</comment>
<keyword evidence="5" id="KW-1185">Reference proteome</keyword>
<dbReference type="Proteomes" id="UP001156441">
    <property type="component" value="Unassembled WGS sequence"/>
</dbReference>
<evidence type="ECO:0000256" key="2">
    <source>
        <dbReference type="SAM" id="SignalP"/>
    </source>
</evidence>
<evidence type="ECO:0000313" key="5">
    <source>
        <dbReference type="Proteomes" id="UP001156441"/>
    </source>
</evidence>
<evidence type="ECO:0000313" key="4">
    <source>
        <dbReference type="EMBL" id="MCT2584446.1"/>
    </source>
</evidence>
<keyword evidence="2" id="KW-0732">Signal</keyword>